<dbReference type="RefSeq" id="WP_165327124.1">
    <property type="nucleotide sequence ID" value="NZ_CP049109.1"/>
</dbReference>
<gene>
    <name evidence="1" type="ORF">G5C33_10235</name>
</gene>
<dbReference type="Proteomes" id="UP000501568">
    <property type="component" value="Chromosome"/>
</dbReference>
<organism evidence="1 2">
    <name type="scientific">Stakelama tenebrarum</name>
    <dbReference type="NCBI Taxonomy" id="2711215"/>
    <lineage>
        <taxon>Bacteria</taxon>
        <taxon>Pseudomonadati</taxon>
        <taxon>Pseudomonadota</taxon>
        <taxon>Alphaproteobacteria</taxon>
        <taxon>Sphingomonadales</taxon>
        <taxon>Sphingomonadaceae</taxon>
        <taxon>Stakelama</taxon>
    </lineage>
</organism>
<protein>
    <submittedName>
        <fullName evidence="1">Uncharacterized protein</fullName>
    </submittedName>
</protein>
<sequence length="397" mass="40175">MIAFYFLQNWDNDAANPQFGGAITVTPNGNGSVVTKGTPTIEGGVTTTPVTLRISESDMASVPAAKEAGEDLAWKWYCVITPSGGDTQRYVEGPFVIGGSLAGPGSETASTVTIVDETITVEIDGAAELGPMLASTLGAKKAAEDAATLAGRYANADTDEDIPGASAGERGAKFYRDRTQAIFASGAGSLPYGETNVGAALDKLLYVGPAITALSVAPATAEVGQSVDPTISYTVTGPVTAQTLNGDAVSTGSGSTGDTGVTADKSYTLAVTDGDAPAGTDNGDSAAASITFLNRRYWGASDSATLDSAGVVGLASSELSNARVKALSVDGGADPGKYIFFAYPAALGDPASYKIFGFDEEPIKTTVSVTTAAGATLDYIVLRSPEKLTGTVPVEIG</sequence>
<dbReference type="KEGG" id="spzr:G5C33_10235"/>
<accession>A0A6G6Y5J8</accession>
<name>A0A6G6Y5J8_9SPHN</name>
<proteinExistence type="predicted"/>
<reference evidence="1 2" key="1">
    <citation type="submission" date="2020-02" db="EMBL/GenBank/DDBJ databases">
        <authorList>
            <person name="Zheng R.K."/>
            <person name="Sun C.M."/>
        </authorList>
    </citation>
    <scope>NUCLEOTIDE SEQUENCE [LARGE SCALE GENOMIC DNA]</scope>
    <source>
        <strain evidence="2">zrk23</strain>
    </source>
</reference>
<dbReference type="AlphaFoldDB" id="A0A6G6Y5J8"/>
<dbReference type="EMBL" id="CP049109">
    <property type="protein sequence ID" value="QIG80121.1"/>
    <property type="molecule type" value="Genomic_DNA"/>
</dbReference>
<evidence type="ECO:0000313" key="1">
    <source>
        <dbReference type="EMBL" id="QIG80121.1"/>
    </source>
</evidence>
<evidence type="ECO:0000313" key="2">
    <source>
        <dbReference type="Proteomes" id="UP000501568"/>
    </source>
</evidence>
<keyword evidence="2" id="KW-1185">Reference proteome</keyword>